<dbReference type="GO" id="GO:0030170">
    <property type="term" value="F:pyridoxal phosphate binding"/>
    <property type="evidence" value="ECO:0007669"/>
    <property type="project" value="UniProtKB-UniRule"/>
</dbReference>
<comment type="similarity">
    <text evidence="3 9">Belongs to the SHMT family.</text>
</comment>
<dbReference type="PANTHER" id="PTHR11680">
    <property type="entry name" value="SERINE HYDROXYMETHYLTRANSFERASE"/>
    <property type="match status" value="1"/>
</dbReference>
<dbReference type="GO" id="GO:0005829">
    <property type="term" value="C:cytosol"/>
    <property type="evidence" value="ECO:0007669"/>
    <property type="project" value="TreeGrafter"/>
</dbReference>
<dbReference type="EC" id="2.1.2.1" evidence="9"/>
<gene>
    <name evidence="9" type="primary">glyA</name>
    <name evidence="12" type="ORF">SAMN05443244_1973</name>
</gene>
<sequence>MIDLQAPLSVSDPEIAALVAQEVTRQHDGLEMIASENFVSRAVLEAAGTVFTNKYAEGYPGKRYYGGCEFADVVEDIARDRAKAIFGAEHVNVQPHSGSQANAAAYMTLINPGDTILGLDLAHGGHLTHGHKLNFSGKLYRIVGYQVRRDTETVDYDELAALAARERPKVIVGGGSAYPRIWDFERMRAIADSVGAYLMVDMAHFAGLVAGGVHPSPVPHAHIVTTTTHKTLRGPRAGMVLCKQEFAAALDRSVFPGQQGGPLMHVIAAKAAAFKEALQPEFKTYARQTVANAQELADALAGEGFRIVSGGTDTHLMLVDVFAKGILGSEAEVALGKAGITVNKNAIPYDTNPPLKPSGVRFGTPALTTRGMKEPEMRQIASWIAEALDHRGDDAKLKSLHGKVSEMAENFPLYGWLQQGAPHLEEVLAD</sequence>
<feature type="binding site" evidence="9">
    <location>
        <position position="121"/>
    </location>
    <ligand>
        <name>(6S)-5,6,7,8-tetrahydrofolate</name>
        <dbReference type="ChEBI" id="CHEBI:57453"/>
    </ligand>
</feature>
<comment type="cofactor">
    <cofactor evidence="1 9 10">
        <name>pyridoxal 5'-phosphate</name>
        <dbReference type="ChEBI" id="CHEBI:597326"/>
    </cofactor>
</comment>
<dbReference type="SUPFAM" id="SSF53383">
    <property type="entry name" value="PLP-dependent transferases"/>
    <property type="match status" value="1"/>
</dbReference>
<dbReference type="PANTHER" id="PTHR11680:SF35">
    <property type="entry name" value="SERINE HYDROXYMETHYLTRANSFERASE 1"/>
    <property type="match status" value="1"/>
</dbReference>
<evidence type="ECO:0000256" key="1">
    <source>
        <dbReference type="ARBA" id="ARBA00001933"/>
    </source>
</evidence>
<keyword evidence="8 9" id="KW-0663">Pyridoxal phosphate</keyword>
<dbReference type="GO" id="GO:0004372">
    <property type="term" value="F:glycine hydroxymethyltransferase activity"/>
    <property type="evidence" value="ECO:0007669"/>
    <property type="project" value="UniProtKB-UniRule"/>
</dbReference>
<proteinExistence type="inferred from homology"/>
<evidence type="ECO:0000256" key="2">
    <source>
        <dbReference type="ARBA" id="ARBA00004496"/>
    </source>
</evidence>
<dbReference type="InterPro" id="IPR001085">
    <property type="entry name" value="Ser_HO-MeTrfase"/>
</dbReference>
<evidence type="ECO:0000256" key="5">
    <source>
        <dbReference type="ARBA" id="ARBA00022490"/>
    </source>
</evidence>
<keyword evidence="7 9" id="KW-0808">Transferase</keyword>
<evidence type="ECO:0000256" key="8">
    <source>
        <dbReference type="ARBA" id="ARBA00022898"/>
    </source>
</evidence>
<dbReference type="GO" id="GO:0032259">
    <property type="term" value="P:methylation"/>
    <property type="evidence" value="ECO:0007669"/>
    <property type="project" value="UniProtKB-KW"/>
</dbReference>
<comment type="function">
    <text evidence="9">Catalyzes the reversible interconversion of serine and glycine with tetrahydrofolate (THF) serving as the one-carbon carrier. This reaction serves as the major source of one-carbon groups required for the biosynthesis of purines, thymidylate, methionine, and other important biomolecules. Also exhibits THF-independent aldolase activity toward beta-hydroxyamino acids, producing glycine and aldehydes, via a retro-aldol mechanism.</text>
</comment>
<evidence type="ECO:0000256" key="3">
    <source>
        <dbReference type="ARBA" id="ARBA00006376"/>
    </source>
</evidence>
<evidence type="ECO:0000256" key="4">
    <source>
        <dbReference type="ARBA" id="ARBA00011738"/>
    </source>
</evidence>
<evidence type="ECO:0000256" key="10">
    <source>
        <dbReference type="PIRSR" id="PIRSR000412-50"/>
    </source>
</evidence>
<dbReference type="FunFam" id="3.40.640.10:FF:000001">
    <property type="entry name" value="Serine hydroxymethyltransferase"/>
    <property type="match status" value="1"/>
</dbReference>
<dbReference type="PIRSF" id="PIRSF000412">
    <property type="entry name" value="SHMT"/>
    <property type="match status" value="1"/>
</dbReference>
<accession>A0A1H4MLY1</accession>
<evidence type="ECO:0000256" key="9">
    <source>
        <dbReference type="HAMAP-Rule" id="MF_00051"/>
    </source>
</evidence>
<organism evidence="12 13">
    <name type="scientific">Terriglobus roseus</name>
    <dbReference type="NCBI Taxonomy" id="392734"/>
    <lineage>
        <taxon>Bacteria</taxon>
        <taxon>Pseudomonadati</taxon>
        <taxon>Acidobacteriota</taxon>
        <taxon>Terriglobia</taxon>
        <taxon>Terriglobales</taxon>
        <taxon>Acidobacteriaceae</taxon>
        <taxon>Terriglobus</taxon>
    </lineage>
</organism>
<feature type="site" description="Plays an important role in substrate specificity" evidence="9">
    <location>
        <position position="229"/>
    </location>
</feature>
<keyword evidence="9" id="KW-0028">Amino-acid biosynthesis</keyword>
<keyword evidence="5 9" id="KW-0963">Cytoplasm</keyword>
<protein>
    <recommendedName>
        <fullName evidence="9">Serine hydroxymethyltransferase</fullName>
        <shortName evidence="9">SHMT</shortName>
        <shortName evidence="9">Serine methylase</shortName>
        <ecNumber evidence="9">2.1.2.1</ecNumber>
    </recommendedName>
</protein>
<name>A0A1H4MLY1_9BACT</name>
<comment type="pathway">
    <text evidence="9">One-carbon metabolism; tetrahydrofolate interconversion.</text>
</comment>
<dbReference type="RefSeq" id="WP_074653688.1">
    <property type="nucleotide sequence ID" value="NZ_FNSD01000001.1"/>
</dbReference>
<dbReference type="InterPro" id="IPR015424">
    <property type="entry name" value="PyrdxlP-dep_Trfase"/>
</dbReference>
<dbReference type="UniPathway" id="UPA00288">
    <property type="reaction ID" value="UER01023"/>
</dbReference>
<evidence type="ECO:0000313" key="13">
    <source>
        <dbReference type="Proteomes" id="UP000182409"/>
    </source>
</evidence>
<feature type="modified residue" description="N6-(pyridoxal phosphate)lysine" evidence="9 10">
    <location>
        <position position="230"/>
    </location>
</feature>
<dbReference type="Gene3D" id="3.90.1150.10">
    <property type="entry name" value="Aspartate Aminotransferase, domain 1"/>
    <property type="match status" value="1"/>
</dbReference>
<comment type="subcellular location">
    <subcellularLocation>
        <location evidence="2 9">Cytoplasm</location>
    </subcellularLocation>
</comment>
<reference evidence="12 13" key="1">
    <citation type="submission" date="2016-10" db="EMBL/GenBank/DDBJ databases">
        <authorList>
            <person name="de Groot N.N."/>
        </authorList>
    </citation>
    <scope>NUCLEOTIDE SEQUENCE [LARGE SCALE GENOMIC DNA]</scope>
    <source>
        <strain evidence="12 13">AB35.6</strain>
    </source>
</reference>
<dbReference type="InterPro" id="IPR039429">
    <property type="entry name" value="SHMT-like_dom"/>
</dbReference>
<dbReference type="GO" id="GO:0035999">
    <property type="term" value="P:tetrahydrofolate interconversion"/>
    <property type="evidence" value="ECO:0007669"/>
    <property type="project" value="UniProtKB-UniRule"/>
</dbReference>
<dbReference type="GO" id="GO:0019264">
    <property type="term" value="P:glycine biosynthetic process from serine"/>
    <property type="evidence" value="ECO:0007669"/>
    <property type="project" value="UniProtKB-UniRule"/>
</dbReference>
<evidence type="ECO:0000256" key="7">
    <source>
        <dbReference type="ARBA" id="ARBA00022679"/>
    </source>
</evidence>
<dbReference type="UniPathway" id="UPA00193"/>
<dbReference type="PROSITE" id="PS00096">
    <property type="entry name" value="SHMT"/>
    <property type="match status" value="1"/>
</dbReference>
<dbReference type="EMBL" id="FNSD01000001">
    <property type="protein sequence ID" value="SEB83989.1"/>
    <property type="molecule type" value="Genomic_DNA"/>
</dbReference>
<dbReference type="Gene3D" id="3.40.640.10">
    <property type="entry name" value="Type I PLP-dependent aspartate aminotransferase-like (Major domain)"/>
    <property type="match status" value="1"/>
</dbReference>
<feature type="domain" description="Serine hydroxymethyltransferase-like" evidence="11">
    <location>
        <begin position="9"/>
        <end position="384"/>
    </location>
</feature>
<comment type="caution">
    <text evidence="9">Lacks conserved residue(s) required for the propagation of feature annotation.</text>
</comment>
<comment type="pathway">
    <text evidence="9">Amino-acid biosynthesis; glycine biosynthesis; glycine from L-serine: step 1/1.</text>
</comment>
<dbReference type="InterPro" id="IPR049943">
    <property type="entry name" value="Ser_HO-MeTrfase-like"/>
</dbReference>
<dbReference type="InterPro" id="IPR015422">
    <property type="entry name" value="PyrdxlP-dep_Trfase_small"/>
</dbReference>
<dbReference type="GO" id="GO:0008168">
    <property type="term" value="F:methyltransferase activity"/>
    <property type="evidence" value="ECO:0007669"/>
    <property type="project" value="UniProtKB-KW"/>
</dbReference>
<dbReference type="InterPro" id="IPR015421">
    <property type="entry name" value="PyrdxlP-dep_Trfase_major"/>
</dbReference>
<comment type="subunit">
    <text evidence="4 9">Homodimer.</text>
</comment>
<dbReference type="Proteomes" id="UP000182409">
    <property type="component" value="Unassembled WGS sequence"/>
</dbReference>
<evidence type="ECO:0000313" key="12">
    <source>
        <dbReference type="EMBL" id="SEB83989.1"/>
    </source>
</evidence>
<dbReference type="Pfam" id="PF00464">
    <property type="entry name" value="SHMT"/>
    <property type="match status" value="1"/>
</dbReference>
<dbReference type="HAMAP" id="MF_00051">
    <property type="entry name" value="SHMT"/>
    <property type="match status" value="1"/>
</dbReference>
<dbReference type="AlphaFoldDB" id="A0A1H4MLY1"/>
<feature type="binding site" evidence="9">
    <location>
        <begin position="125"/>
        <end position="127"/>
    </location>
    <ligand>
        <name>(6S)-5,6,7,8-tetrahydrofolate</name>
        <dbReference type="ChEBI" id="CHEBI:57453"/>
    </ligand>
</feature>
<dbReference type="CDD" id="cd00378">
    <property type="entry name" value="SHMT"/>
    <property type="match status" value="1"/>
</dbReference>
<keyword evidence="12" id="KW-0489">Methyltransferase</keyword>
<comment type="catalytic activity">
    <reaction evidence="9">
        <text>(6R)-5,10-methylene-5,6,7,8-tetrahydrofolate + glycine + H2O = (6S)-5,6,7,8-tetrahydrofolate + L-serine</text>
        <dbReference type="Rhea" id="RHEA:15481"/>
        <dbReference type="ChEBI" id="CHEBI:15377"/>
        <dbReference type="ChEBI" id="CHEBI:15636"/>
        <dbReference type="ChEBI" id="CHEBI:33384"/>
        <dbReference type="ChEBI" id="CHEBI:57305"/>
        <dbReference type="ChEBI" id="CHEBI:57453"/>
        <dbReference type="EC" id="2.1.2.1"/>
    </reaction>
</comment>
<dbReference type="InterPro" id="IPR019798">
    <property type="entry name" value="Ser_HO-MeTrfase_PLP_BS"/>
</dbReference>
<dbReference type="NCBIfam" id="NF000586">
    <property type="entry name" value="PRK00011.1"/>
    <property type="match status" value="1"/>
</dbReference>
<dbReference type="OrthoDB" id="9803846at2"/>
<keyword evidence="6 9" id="KW-0554">One-carbon metabolism</keyword>
<evidence type="ECO:0000259" key="11">
    <source>
        <dbReference type="Pfam" id="PF00464"/>
    </source>
</evidence>
<evidence type="ECO:0000256" key="6">
    <source>
        <dbReference type="ARBA" id="ARBA00022563"/>
    </source>
</evidence>